<dbReference type="GO" id="GO:0004523">
    <property type="term" value="F:RNA-DNA hybrid ribonuclease activity"/>
    <property type="evidence" value="ECO:0007669"/>
    <property type="project" value="InterPro"/>
</dbReference>
<feature type="domain" description="RNase H type-1" evidence="1">
    <location>
        <begin position="19"/>
        <end position="121"/>
    </location>
</feature>
<name>A0AAD5IDV1_ACENE</name>
<organism evidence="2 3">
    <name type="scientific">Acer negundo</name>
    <name type="common">Box elder</name>
    <dbReference type="NCBI Taxonomy" id="4023"/>
    <lineage>
        <taxon>Eukaryota</taxon>
        <taxon>Viridiplantae</taxon>
        <taxon>Streptophyta</taxon>
        <taxon>Embryophyta</taxon>
        <taxon>Tracheophyta</taxon>
        <taxon>Spermatophyta</taxon>
        <taxon>Magnoliopsida</taxon>
        <taxon>eudicotyledons</taxon>
        <taxon>Gunneridae</taxon>
        <taxon>Pentapetalae</taxon>
        <taxon>rosids</taxon>
        <taxon>malvids</taxon>
        <taxon>Sapindales</taxon>
        <taxon>Sapindaceae</taxon>
        <taxon>Hippocastanoideae</taxon>
        <taxon>Acereae</taxon>
        <taxon>Acer</taxon>
    </lineage>
</organism>
<dbReference type="Pfam" id="PF13456">
    <property type="entry name" value="RVT_3"/>
    <property type="match status" value="1"/>
</dbReference>
<dbReference type="InterPro" id="IPR002156">
    <property type="entry name" value="RNaseH_domain"/>
</dbReference>
<dbReference type="AlphaFoldDB" id="A0AAD5IDV1"/>
<protein>
    <recommendedName>
        <fullName evidence="1">RNase H type-1 domain-containing protein</fullName>
    </recommendedName>
</protein>
<accession>A0AAD5IDV1</accession>
<dbReference type="Proteomes" id="UP001064489">
    <property type="component" value="Chromosome 2"/>
</dbReference>
<dbReference type="GO" id="GO:0003676">
    <property type="term" value="F:nucleic acid binding"/>
    <property type="evidence" value="ECO:0007669"/>
    <property type="project" value="InterPro"/>
</dbReference>
<comment type="caution">
    <text evidence="2">The sequence shown here is derived from an EMBL/GenBank/DDBJ whole genome shotgun (WGS) entry which is preliminary data.</text>
</comment>
<dbReference type="InterPro" id="IPR052929">
    <property type="entry name" value="RNase_H-like_EbsB-rel"/>
</dbReference>
<proteinExistence type="predicted"/>
<sequence>MLPPKTRWRPLPPGELKINSDVAIREGLPLIGLGAVIRDHNGVIIAAMSKPLQGSFNAEIGEFLALREGLLLAKKSNLTVKIAEVDAVNVALSVNSSETLISDAIFLVKDIKALLKEAGDCKH</sequence>
<reference evidence="2" key="1">
    <citation type="journal article" date="2022" name="Plant J.">
        <title>Strategies of tolerance reflected in two North American maple genomes.</title>
        <authorList>
            <person name="McEvoy S.L."/>
            <person name="Sezen U.U."/>
            <person name="Trouern-Trend A."/>
            <person name="McMahon S.M."/>
            <person name="Schaberg P.G."/>
            <person name="Yang J."/>
            <person name="Wegrzyn J.L."/>
            <person name="Swenson N.G."/>
        </authorList>
    </citation>
    <scope>NUCLEOTIDE SEQUENCE</scope>
    <source>
        <strain evidence="2">91603</strain>
    </source>
</reference>
<dbReference type="CDD" id="cd06222">
    <property type="entry name" value="RNase_H_like"/>
    <property type="match status" value="1"/>
</dbReference>
<dbReference type="SUPFAM" id="SSF53098">
    <property type="entry name" value="Ribonuclease H-like"/>
    <property type="match status" value="1"/>
</dbReference>
<dbReference type="InterPro" id="IPR044730">
    <property type="entry name" value="RNase_H-like_dom_plant"/>
</dbReference>
<evidence type="ECO:0000313" key="3">
    <source>
        <dbReference type="Proteomes" id="UP001064489"/>
    </source>
</evidence>
<gene>
    <name evidence="2" type="ORF">LWI28_008908</name>
</gene>
<evidence type="ECO:0000259" key="1">
    <source>
        <dbReference type="Pfam" id="PF13456"/>
    </source>
</evidence>
<keyword evidence="3" id="KW-1185">Reference proteome</keyword>
<dbReference type="PANTHER" id="PTHR47074:SF79">
    <property type="entry name" value="PUTATIVE-RELATED"/>
    <property type="match status" value="1"/>
</dbReference>
<dbReference type="PANTHER" id="PTHR47074">
    <property type="entry name" value="BNAC02G40300D PROTEIN"/>
    <property type="match status" value="1"/>
</dbReference>
<evidence type="ECO:0000313" key="2">
    <source>
        <dbReference type="EMBL" id="KAI9160517.1"/>
    </source>
</evidence>
<dbReference type="EMBL" id="JAJSOW010000106">
    <property type="protein sequence ID" value="KAI9160517.1"/>
    <property type="molecule type" value="Genomic_DNA"/>
</dbReference>
<reference evidence="2" key="2">
    <citation type="submission" date="2023-02" db="EMBL/GenBank/DDBJ databases">
        <authorList>
            <person name="Swenson N.G."/>
            <person name="Wegrzyn J.L."/>
            <person name="Mcevoy S.L."/>
        </authorList>
    </citation>
    <scope>NUCLEOTIDE SEQUENCE</scope>
    <source>
        <strain evidence="2">91603</strain>
        <tissue evidence="2">Leaf</tissue>
    </source>
</reference>
<dbReference type="InterPro" id="IPR012337">
    <property type="entry name" value="RNaseH-like_sf"/>
</dbReference>